<protein>
    <submittedName>
        <fullName evidence="1">Uncharacterized protein</fullName>
    </submittedName>
</protein>
<dbReference type="EMBL" id="JARQZJ010000068">
    <property type="protein sequence ID" value="KAK9881253.1"/>
    <property type="molecule type" value="Genomic_DNA"/>
</dbReference>
<name>A0AAW1UL91_9CUCU</name>
<dbReference type="Proteomes" id="UP001431783">
    <property type="component" value="Unassembled WGS sequence"/>
</dbReference>
<gene>
    <name evidence="1" type="ORF">WA026_015375</name>
</gene>
<evidence type="ECO:0000313" key="2">
    <source>
        <dbReference type="Proteomes" id="UP001431783"/>
    </source>
</evidence>
<keyword evidence="2" id="KW-1185">Reference proteome</keyword>
<evidence type="ECO:0000313" key="1">
    <source>
        <dbReference type="EMBL" id="KAK9881253.1"/>
    </source>
</evidence>
<comment type="caution">
    <text evidence="1">The sequence shown here is derived from an EMBL/GenBank/DDBJ whole genome shotgun (WGS) entry which is preliminary data.</text>
</comment>
<sequence>MGDRSCNLVELAESAREAVREALILKNLQQNVMQRNLSWQRTQQPAMVFMTLSYTNKSNCSDNETDPFEDSGIFFYPSEELSSETDLKSIDINDLEEVEQSKQGAEIEVQPNVPIKGKKRVRNEWLRNLHGKKTMSSKKYKSSKRQKAIEERKFEKSCENCQLK</sequence>
<dbReference type="AlphaFoldDB" id="A0AAW1UL91"/>
<reference evidence="1 2" key="1">
    <citation type="submission" date="2023-03" db="EMBL/GenBank/DDBJ databases">
        <title>Genome insight into feeding habits of ladybird beetles.</title>
        <authorList>
            <person name="Li H.-S."/>
            <person name="Huang Y.-H."/>
            <person name="Pang H."/>
        </authorList>
    </citation>
    <scope>NUCLEOTIDE SEQUENCE [LARGE SCALE GENOMIC DNA]</scope>
    <source>
        <strain evidence="1">SYSU_2023b</strain>
        <tissue evidence="1">Whole body</tissue>
    </source>
</reference>
<accession>A0AAW1UL91</accession>
<organism evidence="1 2">
    <name type="scientific">Henosepilachna vigintioctopunctata</name>
    <dbReference type="NCBI Taxonomy" id="420089"/>
    <lineage>
        <taxon>Eukaryota</taxon>
        <taxon>Metazoa</taxon>
        <taxon>Ecdysozoa</taxon>
        <taxon>Arthropoda</taxon>
        <taxon>Hexapoda</taxon>
        <taxon>Insecta</taxon>
        <taxon>Pterygota</taxon>
        <taxon>Neoptera</taxon>
        <taxon>Endopterygota</taxon>
        <taxon>Coleoptera</taxon>
        <taxon>Polyphaga</taxon>
        <taxon>Cucujiformia</taxon>
        <taxon>Coccinelloidea</taxon>
        <taxon>Coccinellidae</taxon>
        <taxon>Epilachninae</taxon>
        <taxon>Epilachnini</taxon>
        <taxon>Henosepilachna</taxon>
    </lineage>
</organism>
<proteinExistence type="predicted"/>